<comment type="similarity">
    <text evidence="3 15">Belongs to the glycosyltransferase 39 family.</text>
</comment>
<feature type="region of interest" description="Disordered" evidence="16">
    <location>
        <begin position="736"/>
        <end position="787"/>
    </location>
</feature>
<dbReference type="CDD" id="cd23283">
    <property type="entry name" value="beta-trefoil_MIR_PMT1-like"/>
    <property type="match status" value="1"/>
</dbReference>
<protein>
    <recommendedName>
        <fullName evidence="4 15">Dolichyl-phosphate-mannose--protein mannosyltransferase</fullName>
        <ecNumber evidence="4 15">2.4.1.109</ecNumber>
    </recommendedName>
</protein>
<comment type="catalytic activity">
    <reaction evidence="13 15">
        <text>a di-trans,poly-cis-dolichyl beta-D-mannosyl phosphate + L-threonyl-[protein] = 3-O-(alpha-D-mannosyl)-L-threonyl-[protein] + a di-trans,poly-cis-dolichyl phosphate + H(+)</text>
        <dbReference type="Rhea" id="RHEA:53396"/>
        <dbReference type="Rhea" id="RHEA-COMP:11060"/>
        <dbReference type="Rhea" id="RHEA-COMP:13547"/>
        <dbReference type="Rhea" id="RHEA-COMP:19498"/>
        <dbReference type="Rhea" id="RHEA-COMP:19501"/>
        <dbReference type="ChEBI" id="CHEBI:15378"/>
        <dbReference type="ChEBI" id="CHEBI:30013"/>
        <dbReference type="ChEBI" id="CHEBI:57683"/>
        <dbReference type="ChEBI" id="CHEBI:58211"/>
        <dbReference type="ChEBI" id="CHEBI:137323"/>
        <dbReference type="EC" id="2.4.1.109"/>
    </reaction>
</comment>
<organism evidence="18 19">
    <name type="scientific">Tortispora caseinolytica NRRL Y-17796</name>
    <dbReference type="NCBI Taxonomy" id="767744"/>
    <lineage>
        <taxon>Eukaryota</taxon>
        <taxon>Fungi</taxon>
        <taxon>Dikarya</taxon>
        <taxon>Ascomycota</taxon>
        <taxon>Saccharomycotina</taxon>
        <taxon>Trigonopsidomycetes</taxon>
        <taxon>Trigonopsidales</taxon>
        <taxon>Trigonopsidaceae</taxon>
        <taxon>Tortispora</taxon>
    </lineage>
</organism>
<evidence type="ECO:0000313" key="18">
    <source>
        <dbReference type="EMBL" id="ODV92793.1"/>
    </source>
</evidence>
<feature type="transmembrane region" description="Helical" evidence="15">
    <location>
        <begin position="216"/>
        <end position="234"/>
    </location>
</feature>
<dbReference type="InterPro" id="IPR016093">
    <property type="entry name" value="MIR_motif"/>
</dbReference>
<dbReference type="PANTHER" id="PTHR10050:SF50">
    <property type="entry name" value="DOLICHYL-PHOSPHATE-MANNOSE--PROTEIN MANNOSYLTRANSFERASE 1-RELATED"/>
    <property type="match status" value="1"/>
</dbReference>
<evidence type="ECO:0000256" key="4">
    <source>
        <dbReference type="ARBA" id="ARBA00012839"/>
    </source>
</evidence>
<keyword evidence="12" id="KW-0325">Glycoprotein</keyword>
<gene>
    <name evidence="18" type="ORF">CANCADRAFT_56361</name>
</gene>
<dbReference type="Pfam" id="PF02815">
    <property type="entry name" value="MIR"/>
    <property type="match status" value="1"/>
</dbReference>
<dbReference type="EMBL" id="KV453841">
    <property type="protein sequence ID" value="ODV92793.1"/>
    <property type="molecule type" value="Genomic_DNA"/>
</dbReference>
<keyword evidence="10 15" id="KW-1133">Transmembrane helix</keyword>
<feature type="transmembrane region" description="Helical" evidence="15">
    <location>
        <begin position="663"/>
        <end position="681"/>
    </location>
</feature>
<feature type="domain" description="MIR" evidence="17">
    <location>
        <begin position="304"/>
        <end position="358"/>
    </location>
</feature>
<dbReference type="SMART" id="SM00472">
    <property type="entry name" value="MIR"/>
    <property type="match status" value="3"/>
</dbReference>
<evidence type="ECO:0000256" key="10">
    <source>
        <dbReference type="ARBA" id="ARBA00022989"/>
    </source>
</evidence>
<dbReference type="Proteomes" id="UP000095023">
    <property type="component" value="Unassembled WGS sequence"/>
</dbReference>
<feature type="transmembrane region" description="Helical" evidence="15">
    <location>
        <begin position="167"/>
        <end position="185"/>
    </location>
</feature>
<evidence type="ECO:0000313" key="19">
    <source>
        <dbReference type="Proteomes" id="UP000095023"/>
    </source>
</evidence>
<feature type="domain" description="MIR" evidence="17">
    <location>
        <begin position="371"/>
        <end position="429"/>
    </location>
</feature>
<dbReference type="GO" id="GO:0005789">
    <property type="term" value="C:endoplasmic reticulum membrane"/>
    <property type="evidence" value="ECO:0007669"/>
    <property type="project" value="UniProtKB-SubCell"/>
</dbReference>
<dbReference type="Gene3D" id="2.80.10.50">
    <property type="match status" value="1"/>
</dbReference>
<feature type="transmembrane region" description="Helical" evidence="15">
    <location>
        <begin position="120"/>
        <end position="137"/>
    </location>
</feature>
<dbReference type="InterPro" id="IPR032421">
    <property type="entry name" value="PMT_4TMC"/>
</dbReference>
<feature type="domain" description="MIR" evidence="17">
    <location>
        <begin position="435"/>
        <end position="491"/>
    </location>
</feature>
<keyword evidence="19" id="KW-1185">Reference proteome</keyword>
<evidence type="ECO:0000256" key="15">
    <source>
        <dbReference type="RuleBase" id="RU367007"/>
    </source>
</evidence>
<dbReference type="OrthoDB" id="292747at2759"/>
<dbReference type="Pfam" id="PF02366">
    <property type="entry name" value="PMT"/>
    <property type="match status" value="1"/>
</dbReference>
<reference evidence="19" key="1">
    <citation type="submission" date="2016-02" db="EMBL/GenBank/DDBJ databases">
        <title>Comparative genomics of biotechnologically important yeasts.</title>
        <authorList>
            <consortium name="DOE Joint Genome Institute"/>
            <person name="Riley R."/>
            <person name="Haridas S."/>
            <person name="Wolfe K.H."/>
            <person name="Lopes M.R."/>
            <person name="Hittinger C.T."/>
            <person name="Goker M."/>
            <person name="Salamov A."/>
            <person name="Wisecaver J."/>
            <person name="Long T.M."/>
            <person name="Aerts A.L."/>
            <person name="Barry K."/>
            <person name="Choi C."/>
            <person name="Clum A."/>
            <person name="Coughlan A.Y."/>
            <person name="Deshpande S."/>
            <person name="Douglass A.P."/>
            <person name="Hanson S.J."/>
            <person name="Klenk H.-P."/>
            <person name="Labutti K."/>
            <person name="Lapidus A."/>
            <person name="Lindquist E."/>
            <person name="Lipzen A."/>
            <person name="Meier-Kolthoff J.P."/>
            <person name="Ohm R.A."/>
            <person name="Otillar R.P."/>
            <person name="Pangilinan J."/>
            <person name="Peng Y."/>
            <person name="Rokas A."/>
            <person name="Rosa C.A."/>
            <person name="Scheuner C."/>
            <person name="Sibirny A.A."/>
            <person name="Slot J.C."/>
            <person name="Stielow J.B."/>
            <person name="Sun H."/>
            <person name="Kurtzman C.P."/>
            <person name="Blackwell M."/>
            <person name="Jeffries T.W."/>
            <person name="Grigoriev I.V."/>
        </authorList>
    </citation>
    <scope>NUCLEOTIDE SEQUENCE [LARGE SCALE GENOMIC DNA]</scope>
    <source>
        <strain evidence="19">NRRL Y-17796</strain>
    </source>
</reference>
<feature type="transmembrane region" description="Helical" evidence="15">
    <location>
        <begin position="143"/>
        <end position="160"/>
    </location>
</feature>
<dbReference type="InterPro" id="IPR036300">
    <property type="entry name" value="MIR_dom_sf"/>
</dbReference>
<dbReference type="Pfam" id="PF16192">
    <property type="entry name" value="PMT_4TMC"/>
    <property type="match status" value="1"/>
</dbReference>
<comment type="function">
    <text evidence="15">Transfers mannose from Dol-P-mannose to Ser or Thr residues on proteins.</text>
</comment>
<comment type="pathway">
    <text evidence="2 15">Protein modification; protein glycosylation.</text>
</comment>
<evidence type="ECO:0000256" key="1">
    <source>
        <dbReference type="ARBA" id="ARBA00004477"/>
    </source>
</evidence>
<dbReference type="SUPFAM" id="SSF82109">
    <property type="entry name" value="MIR domain"/>
    <property type="match status" value="1"/>
</dbReference>
<keyword evidence="7 15" id="KW-0812">Transmembrane</keyword>
<dbReference type="UniPathway" id="UPA00378"/>
<evidence type="ECO:0000256" key="2">
    <source>
        <dbReference type="ARBA" id="ARBA00004922"/>
    </source>
</evidence>
<comment type="subcellular location">
    <subcellularLocation>
        <location evidence="1 15">Endoplasmic reticulum membrane</location>
        <topology evidence="1 15">Multi-pass membrane protein</topology>
    </subcellularLocation>
</comment>
<evidence type="ECO:0000256" key="14">
    <source>
        <dbReference type="ARBA" id="ARBA00045102"/>
    </source>
</evidence>
<evidence type="ECO:0000256" key="5">
    <source>
        <dbReference type="ARBA" id="ARBA00022676"/>
    </source>
</evidence>
<proteinExistence type="inferred from homology"/>
<dbReference type="GO" id="GO:0004169">
    <property type="term" value="F:dolichyl-phosphate-mannose-protein mannosyltransferase activity"/>
    <property type="evidence" value="ECO:0007669"/>
    <property type="project" value="UniProtKB-UniRule"/>
</dbReference>
<dbReference type="InterPro" id="IPR027005">
    <property type="entry name" value="PMT-like"/>
</dbReference>
<keyword evidence="8" id="KW-0677">Repeat</keyword>
<evidence type="ECO:0000256" key="6">
    <source>
        <dbReference type="ARBA" id="ARBA00022679"/>
    </source>
</evidence>
<feature type="transmembrane region" description="Helical" evidence="15">
    <location>
        <begin position="254"/>
        <end position="280"/>
    </location>
</feature>
<evidence type="ECO:0000256" key="3">
    <source>
        <dbReference type="ARBA" id="ARBA00007222"/>
    </source>
</evidence>
<evidence type="ECO:0000256" key="12">
    <source>
        <dbReference type="ARBA" id="ARBA00023180"/>
    </source>
</evidence>
<sequence>MKTAPIANPASPFQPSKGPAHKVVYTYRDKIAFVFVTLIALIVRLYKINFPPSVVFDEVHFGGFARKYILGRYFLDVHPPLAKMLFALIAKLGNLDEDFDFHEIGLSYLDKHVPYVAMRLYPGLLGVAVVSLAFLTLRNYNCSTLGATVGALLVCFENGLITQSRLILLDSPLIFGTAFTAWAWSSFETQNIFSFKWYLMLAVTGLGLGITASIKWVGLFTIAWIGVLTIYQLWRILGDLSVTPRTFVRHFSARVLFLILLPLSFYIGMFAIHFALLPIAADGAGFMSSRFQANMPGARNNEIPLKVALGSTITIRHVGTQGGYLHSHDHQYVGGSEQHQVTLYPHKDENNYWLVENGTIGADIDYATVPISYVTHGEVIRLKHVVTKRRLHSHDVRPSSDTDWLNEVSAYGYDGFEGDSNDLFRIEIVENTDPNTVVTAINSKIRLIHVGSGCQLFSRNYKLPDWGFGQQEVTCTNQGVFKNTVWYIEHNEHPLLDVYDEKVELVKYAPMSLLEKVIELNKVMWTTNAGLTASHPYMSRPSSWPILKRGINFWGHHKRHIYLLGNPLIWWTSTAAVAIYVVVKLFSVLRWQRSYDDYLKPSVQDYDHYLGSTFTAWALHYFPFFLMGRQLFLHHYLPALYFAILAIVLTIDIYAGAMPYNKFLRETIFVTFLLFSLVAFYRYSRITYGTEWTQSECNNAKILDTWDFNCALYPNSYEEYATVADPFAKPTITEATETEETEEAKVPEEEGEVSTEFIQVESEEEKKEPANEEEPTEEDLDSSIQTVYRTEADGQVKAYRKVYKDAKGNVIPPEKFAEIKNKVSVREPDPNF</sequence>
<keyword evidence="5 15" id="KW-0328">Glycosyltransferase</keyword>
<dbReference type="EC" id="2.4.1.109" evidence="4 15"/>
<keyword evidence="11 15" id="KW-0472">Membrane</keyword>
<evidence type="ECO:0000259" key="17">
    <source>
        <dbReference type="PROSITE" id="PS50919"/>
    </source>
</evidence>
<feature type="transmembrane region" description="Helical" evidence="15">
    <location>
        <begin position="191"/>
        <end position="209"/>
    </location>
</feature>
<feature type="transmembrane region" description="Helical" evidence="15">
    <location>
        <begin position="568"/>
        <end position="589"/>
    </location>
</feature>
<dbReference type="InterPro" id="IPR003342">
    <property type="entry name" value="ArnT-like_N"/>
</dbReference>
<evidence type="ECO:0000256" key="16">
    <source>
        <dbReference type="SAM" id="MobiDB-lite"/>
    </source>
</evidence>
<evidence type="ECO:0000256" key="13">
    <source>
        <dbReference type="ARBA" id="ARBA00045085"/>
    </source>
</evidence>
<feature type="transmembrane region" description="Helical" evidence="15">
    <location>
        <begin position="639"/>
        <end position="657"/>
    </location>
</feature>
<evidence type="ECO:0000256" key="9">
    <source>
        <dbReference type="ARBA" id="ARBA00022824"/>
    </source>
</evidence>
<feature type="transmembrane region" description="Helical" evidence="15">
    <location>
        <begin position="31"/>
        <end position="46"/>
    </location>
</feature>
<keyword evidence="6 15" id="KW-0808">Transferase</keyword>
<dbReference type="PROSITE" id="PS50919">
    <property type="entry name" value="MIR"/>
    <property type="match status" value="3"/>
</dbReference>
<comment type="catalytic activity">
    <reaction evidence="14 15">
        <text>a di-trans,poly-cis-dolichyl beta-D-mannosyl phosphate + L-seryl-[protein] = 3-O-(alpha-D-mannosyl)-L-seryl-[protein] + a di-trans,poly-cis-dolichyl phosphate + H(+)</text>
        <dbReference type="Rhea" id="RHEA:17377"/>
        <dbReference type="Rhea" id="RHEA-COMP:9863"/>
        <dbReference type="Rhea" id="RHEA-COMP:13546"/>
        <dbReference type="Rhea" id="RHEA-COMP:19498"/>
        <dbReference type="Rhea" id="RHEA-COMP:19501"/>
        <dbReference type="ChEBI" id="CHEBI:15378"/>
        <dbReference type="ChEBI" id="CHEBI:29999"/>
        <dbReference type="ChEBI" id="CHEBI:57683"/>
        <dbReference type="ChEBI" id="CHEBI:58211"/>
        <dbReference type="ChEBI" id="CHEBI:137321"/>
        <dbReference type="EC" id="2.4.1.109"/>
    </reaction>
</comment>
<evidence type="ECO:0000256" key="11">
    <source>
        <dbReference type="ARBA" id="ARBA00023136"/>
    </source>
</evidence>
<feature type="compositionally biased region" description="Acidic residues" evidence="16">
    <location>
        <begin position="771"/>
        <end position="781"/>
    </location>
</feature>
<accession>A0A1E4TM28</accession>
<evidence type="ECO:0000256" key="8">
    <source>
        <dbReference type="ARBA" id="ARBA00022737"/>
    </source>
</evidence>
<keyword evidence="9 15" id="KW-0256">Endoplasmic reticulum</keyword>
<dbReference type="AlphaFoldDB" id="A0A1E4TM28"/>
<evidence type="ECO:0000256" key="7">
    <source>
        <dbReference type="ARBA" id="ARBA00022692"/>
    </source>
</evidence>
<name>A0A1E4TM28_9ASCO</name>
<dbReference type="PANTHER" id="PTHR10050">
    <property type="entry name" value="DOLICHYL-PHOSPHATE-MANNOSE--PROTEIN MANNOSYLTRANSFERASE"/>
    <property type="match status" value="1"/>
</dbReference>